<accession>A0ACB5TRT8</accession>
<comment type="caution">
    <text evidence="1">The sequence shown here is derived from an EMBL/GenBank/DDBJ whole genome shotgun (WGS) entry which is preliminary data.</text>
</comment>
<organism evidence="1 2">
    <name type="scientific">Candida boidinii</name>
    <name type="common">Yeast</name>
    <dbReference type="NCBI Taxonomy" id="5477"/>
    <lineage>
        <taxon>Eukaryota</taxon>
        <taxon>Fungi</taxon>
        <taxon>Dikarya</taxon>
        <taxon>Ascomycota</taxon>
        <taxon>Saccharomycotina</taxon>
        <taxon>Pichiomycetes</taxon>
        <taxon>Pichiales</taxon>
        <taxon>Pichiaceae</taxon>
        <taxon>Ogataea</taxon>
        <taxon>Ogataea/Candida clade</taxon>
    </lineage>
</organism>
<proteinExistence type="predicted"/>
<evidence type="ECO:0000313" key="2">
    <source>
        <dbReference type="Proteomes" id="UP001165101"/>
    </source>
</evidence>
<sequence length="903" mass="100412">MIIKHQLLRNNSLRNLITPKQLLEYSLKYNSDKYKTNPYIRYTLKDVITKLDRDQQLEQQKQKNQQTQQQTEIKENNNINNVNFDVKLAAPQSSANYKKIPNYDNSDSIILLDANNNSNSLDDYYKDILGNKYGFHEFNLENYLKMKSEIDDYKMNQKLIKNQEIEKNLEKLRLEKESLQKKREIERQKRQELKLKNNSNNNNNRISLFSNLSNNNQNKNKSSSKEGLRISNPVIIEEDSYNSDNMNIDTGNNTKTNDNHKLLRYKNLNLSRGSLSRRSGSMRTNTGKRRYTQDSQQHQNQFELPFVPAHNTNNKSIDLGTEITDFSDSNVNNYYNTSFLLNDDSTIITTTNYTDLINTKSMKKFKNDKNKFNLELKETKGRRGKINVIDPTKDIIGKSVGGTTAGINTTLSAAAAAAVASASGLGALAAGITSTGMDNTDINKRRSKMGQISIASTNPNSYSSLKTDIFNKKFSNYNAMATYLNTKVLDETLLLDDFLWTRLLFEIYLRRIISARLASRLGVTKSRNVIKAYKLDKNEDIFANVQKLPQPPRHNPYYGGFNLTGGGSFNSISSSTKGSNNSIAALTNTIIETGSANASKSNLTNYQGSKAKSGIPIGTATDKNESSSGGTSTTITPTTQVNAEVTSSEYSPRDNIPTATATSEFQQAVTSSAPRSAPLGPRSQDEPPHSTQNRNSYSSATDLTRKYSQASNATSKTESITSSRRGTYYGTDPARHSNTDMSTKRVSNTTNRTSLGTSVSAGIGSVSSTHTGTVSNIISVYSHLHEDEDNDDANDNEEGEHYYDTYPNSGNSNSNSNGTSASATSGTKENSNGNSNSNSNLPSNPPSPSASNSNSSKDLEEMESMEDELTIAYVLEEIWKPLKPFIAPVYGEDHFKFLKDQNK</sequence>
<dbReference type="EMBL" id="BSXV01001834">
    <property type="protein sequence ID" value="GME94080.1"/>
    <property type="molecule type" value="Genomic_DNA"/>
</dbReference>
<gene>
    <name evidence="1" type="ORF">Cboi01_000338500</name>
</gene>
<name>A0ACB5TRT8_CANBO</name>
<evidence type="ECO:0000313" key="1">
    <source>
        <dbReference type="EMBL" id="GME94080.1"/>
    </source>
</evidence>
<dbReference type="Proteomes" id="UP001165101">
    <property type="component" value="Unassembled WGS sequence"/>
</dbReference>
<keyword evidence="2" id="KW-1185">Reference proteome</keyword>
<reference evidence="1" key="1">
    <citation type="submission" date="2023-04" db="EMBL/GenBank/DDBJ databases">
        <title>Candida boidinii NBRC 1967.</title>
        <authorList>
            <person name="Ichikawa N."/>
            <person name="Sato H."/>
            <person name="Tonouchi N."/>
        </authorList>
    </citation>
    <scope>NUCLEOTIDE SEQUENCE</scope>
    <source>
        <strain evidence="1">NBRC 1967</strain>
    </source>
</reference>
<protein>
    <submittedName>
        <fullName evidence="1">Unnamed protein product</fullName>
    </submittedName>
</protein>